<evidence type="ECO:0000256" key="1">
    <source>
        <dbReference type="ARBA" id="ARBA00006484"/>
    </source>
</evidence>
<evidence type="ECO:0008006" key="6">
    <source>
        <dbReference type="Google" id="ProtNLM"/>
    </source>
</evidence>
<organism evidence="4 5">
    <name type="scientific">Oculimacula yallundae</name>
    <dbReference type="NCBI Taxonomy" id="86028"/>
    <lineage>
        <taxon>Eukaryota</taxon>
        <taxon>Fungi</taxon>
        <taxon>Dikarya</taxon>
        <taxon>Ascomycota</taxon>
        <taxon>Pezizomycotina</taxon>
        <taxon>Leotiomycetes</taxon>
        <taxon>Helotiales</taxon>
        <taxon>Ploettnerulaceae</taxon>
        <taxon>Oculimacula</taxon>
    </lineage>
</organism>
<name>A0ABR4C6N9_9HELO</name>
<dbReference type="Pfam" id="PF00106">
    <property type="entry name" value="adh_short"/>
    <property type="match status" value="2"/>
</dbReference>
<keyword evidence="3" id="KW-0472">Membrane</keyword>
<keyword evidence="3" id="KW-0812">Transmembrane</keyword>
<dbReference type="SUPFAM" id="SSF51735">
    <property type="entry name" value="NAD(P)-binding Rossmann-fold domains"/>
    <property type="match status" value="1"/>
</dbReference>
<dbReference type="EMBL" id="JAZHXI010000012">
    <property type="protein sequence ID" value="KAL2065604.1"/>
    <property type="molecule type" value="Genomic_DNA"/>
</dbReference>
<dbReference type="InterPro" id="IPR002347">
    <property type="entry name" value="SDR_fam"/>
</dbReference>
<keyword evidence="3" id="KW-1133">Transmembrane helix</keyword>
<protein>
    <recommendedName>
        <fullName evidence="6">NAD(P)-binding protein</fullName>
    </recommendedName>
</protein>
<dbReference type="PRINTS" id="PR00081">
    <property type="entry name" value="GDHRDH"/>
</dbReference>
<dbReference type="Proteomes" id="UP001595075">
    <property type="component" value="Unassembled WGS sequence"/>
</dbReference>
<comment type="caution">
    <text evidence="4">The sequence shown here is derived from an EMBL/GenBank/DDBJ whole genome shotgun (WGS) entry which is preliminary data.</text>
</comment>
<comment type="similarity">
    <text evidence="1">Belongs to the short-chain dehydrogenases/reductases (SDR) family.</text>
</comment>
<evidence type="ECO:0000313" key="5">
    <source>
        <dbReference type="Proteomes" id="UP001595075"/>
    </source>
</evidence>
<accession>A0ABR4C6N9</accession>
<proteinExistence type="inferred from homology"/>
<gene>
    <name evidence="4" type="ORF">VTL71DRAFT_3274</name>
</gene>
<keyword evidence="2" id="KW-0560">Oxidoreductase</keyword>
<keyword evidence="5" id="KW-1185">Reference proteome</keyword>
<sequence>MSLPYKHVLLIGATSGIGSGMADQLARSGVKVTAVGRRQDRLDAFVAEHGSDIASAEVFDIGDLGGIEEFTDRIITKYPSIDCLFLNAGIQGTYDVSSPSTIDFAKFNHEMTINYTNLVALTFAFLPFLKAKAERGPASIILYQKYNNNKEPTNATLPPSTGTHLSIIPAAVLPAYSASKAALNVFTLCLREQLKANKHTIKVIEIYPPPVQSMFPPLFIFFVLLSLLLYRRDISRSTNE</sequence>
<evidence type="ECO:0000313" key="4">
    <source>
        <dbReference type="EMBL" id="KAL2065604.1"/>
    </source>
</evidence>
<reference evidence="4 5" key="1">
    <citation type="journal article" date="2024" name="Commun. Biol.">
        <title>Comparative genomic analysis of thermophilic fungi reveals convergent evolutionary adaptations and gene losses.</title>
        <authorList>
            <person name="Steindorff A.S."/>
            <person name="Aguilar-Pontes M.V."/>
            <person name="Robinson A.J."/>
            <person name="Andreopoulos B."/>
            <person name="LaButti K."/>
            <person name="Kuo A."/>
            <person name="Mondo S."/>
            <person name="Riley R."/>
            <person name="Otillar R."/>
            <person name="Haridas S."/>
            <person name="Lipzen A."/>
            <person name="Grimwood J."/>
            <person name="Schmutz J."/>
            <person name="Clum A."/>
            <person name="Reid I.D."/>
            <person name="Moisan M.C."/>
            <person name="Butler G."/>
            <person name="Nguyen T.T.M."/>
            <person name="Dewar K."/>
            <person name="Conant G."/>
            <person name="Drula E."/>
            <person name="Henrissat B."/>
            <person name="Hansel C."/>
            <person name="Singer S."/>
            <person name="Hutchinson M.I."/>
            <person name="de Vries R.P."/>
            <person name="Natvig D.O."/>
            <person name="Powell A.J."/>
            <person name="Tsang A."/>
            <person name="Grigoriev I.V."/>
        </authorList>
    </citation>
    <scope>NUCLEOTIDE SEQUENCE [LARGE SCALE GENOMIC DNA]</scope>
    <source>
        <strain evidence="4 5">CBS 494.80</strain>
    </source>
</reference>
<dbReference type="InterPro" id="IPR036291">
    <property type="entry name" value="NAD(P)-bd_dom_sf"/>
</dbReference>
<evidence type="ECO:0000256" key="2">
    <source>
        <dbReference type="ARBA" id="ARBA00023002"/>
    </source>
</evidence>
<feature type="transmembrane region" description="Helical" evidence="3">
    <location>
        <begin position="214"/>
        <end position="230"/>
    </location>
</feature>
<dbReference type="Gene3D" id="3.40.50.720">
    <property type="entry name" value="NAD(P)-binding Rossmann-like Domain"/>
    <property type="match status" value="1"/>
</dbReference>
<dbReference type="PANTHER" id="PTHR43669">
    <property type="entry name" value="5-KETO-D-GLUCONATE 5-REDUCTASE"/>
    <property type="match status" value="1"/>
</dbReference>
<evidence type="ECO:0000256" key="3">
    <source>
        <dbReference type="SAM" id="Phobius"/>
    </source>
</evidence>
<dbReference type="PANTHER" id="PTHR43669:SF15">
    <property type="entry name" value="OXIDOREDUCTASE, SHORT-CHAIN DEHYDROGENASE_REDUCTASE FAMILY (AFU_ORTHOLOGUE AFUA_1G01330)"/>
    <property type="match status" value="1"/>
</dbReference>